<evidence type="ECO:0000313" key="2">
    <source>
        <dbReference type="Proteomes" id="UP000294192"/>
    </source>
</evidence>
<gene>
    <name evidence="1" type="ORF">C4B24_03360</name>
</gene>
<accession>A0A4R0XK11</accession>
<comment type="caution">
    <text evidence="1">The sequence shown here is derived from an EMBL/GenBank/DDBJ whole genome shotgun (WGS) entry which is preliminary data.</text>
</comment>
<sequence length="378" mass="44422">MKKQIKRIIIIGNGMDIDHGLRTNWREIFDENSRAALSGISSKMNFLFSKNRVNNWWNDFEKELGFSVAIWRSAFTEEQTLPAEVHQLISRRGVPEERGLVKNMFLNLFNKFKDKWNTTTDKEKDRYCEEHSINDLTIEIKKILIRKIKEQITEANTKLKIKAKYINLFEKKNYFVVNYNYTEFYSKQLKYYDKNEAVHIHGIIDESTPNNFKMIADGFIPKNVEQIKLGLYQLPISSLNIEKKLSVVNLEETKENRKILNYFLDKIGFNNLFFNKSTGGTIDVGKDFSKVDEALVIGHSLSGNDLPYLREKIPNIDLNKIKKVIYYSYFDNSNAFDQEKEISKITKIFPNVEKIKIHNNNEYSTWKTTNIDINQFNS</sequence>
<dbReference type="AlphaFoldDB" id="A0A4R0XK11"/>
<keyword evidence="2" id="KW-1185">Reference proteome</keyword>
<proteinExistence type="predicted"/>
<dbReference type="RefSeq" id="WP_131599345.1">
    <property type="nucleotide sequence ID" value="NZ_CBDBYK010000015.1"/>
</dbReference>
<reference evidence="1 2" key="1">
    <citation type="submission" date="2018-02" db="EMBL/GenBank/DDBJ databases">
        <title>Mycoplasma marinum and Mycoplasma todarodis sp. nov., moderately halophilic and psychrotolerant mycoplasmas isolated from cephalopods.</title>
        <authorList>
            <person name="Viver T."/>
        </authorList>
    </citation>
    <scope>NUCLEOTIDE SEQUENCE [LARGE SCALE GENOMIC DNA]</scope>
    <source>
        <strain evidence="1 2">PE</strain>
    </source>
</reference>
<dbReference type="InterPro" id="IPR025935">
    <property type="entry name" value="AbiH"/>
</dbReference>
<name>A0A4R0XK11_9MOLU</name>
<protein>
    <submittedName>
        <fullName evidence="1">Uncharacterized protein</fullName>
    </submittedName>
</protein>
<dbReference type="EMBL" id="PSZO01000016">
    <property type="protein sequence ID" value="TCG10973.1"/>
    <property type="molecule type" value="Genomic_DNA"/>
</dbReference>
<dbReference type="Pfam" id="PF14253">
    <property type="entry name" value="AbiH"/>
    <property type="match status" value="1"/>
</dbReference>
<dbReference type="Proteomes" id="UP000294192">
    <property type="component" value="Unassembled WGS sequence"/>
</dbReference>
<organism evidence="1 2">
    <name type="scientific">Mycoplasma marinum</name>
    <dbReference type="NCBI Taxonomy" id="1937190"/>
    <lineage>
        <taxon>Bacteria</taxon>
        <taxon>Bacillati</taxon>
        <taxon>Mycoplasmatota</taxon>
        <taxon>Mollicutes</taxon>
        <taxon>Mycoplasmataceae</taxon>
        <taxon>Mycoplasma</taxon>
    </lineage>
</organism>
<evidence type="ECO:0000313" key="1">
    <source>
        <dbReference type="EMBL" id="TCG10973.1"/>
    </source>
</evidence>